<evidence type="ECO:0000256" key="1">
    <source>
        <dbReference type="ARBA" id="ARBA00022763"/>
    </source>
</evidence>
<keyword evidence="1" id="KW-0227">DNA damage</keyword>
<evidence type="ECO:0000256" key="3">
    <source>
        <dbReference type="ARBA" id="ARBA00023236"/>
    </source>
</evidence>
<accession>A0ABW0EKR9</accession>
<evidence type="ECO:0000256" key="2">
    <source>
        <dbReference type="ARBA" id="ARBA00023204"/>
    </source>
</evidence>
<evidence type="ECO:0000259" key="4">
    <source>
        <dbReference type="Pfam" id="PF13476"/>
    </source>
</evidence>
<dbReference type="RefSeq" id="WP_378245264.1">
    <property type="nucleotide sequence ID" value="NZ_JBHSKF010000003.1"/>
</dbReference>
<dbReference type="EMBL" id="JBHSKF010000003">
    <property type="protein sequence ID" value="MFC5286870.1"/>
    <property type="molecule type" value="Genomic_DNA"/>
</dbReference>
<dbReference type="InterPro" id="IPR038729">
    <property type="entry name" value="Rad50/SbcC_AAA"/>
</dbReference>
<dbReference type="InterPro" id="IPR027417">
    <property type="entry name" value="P-loop_NTPase"/>
</dbReference>
<protein>
    <submittedName>
        <fullName evidence="5">AAA family ATPase</fullName>
    </submittedName>
</protein>
<dbReference type="PANTHER" id="PTHR32182:SF0">
    <property type="entry name" value="DNA REPLICATION AND REPAIR PROTEIN RECF"/>
    <property type="match status" value="1"/>
</dbReference>
<keyword evidence="2" id="KW-0234">DNA repair</keyword>
<comment type="caution">
    <text evidence="5">The sequence shown here is derived from an EMBL/GenBank/DDBJ whole genome shotgun (WGS) entry which is preliminary data.</text>
</comment>
<dbReference type="Gene3D" id="3.40.50.300">
    <property type="entry name" value="P-loop containing nucleotide triphosphate hydrolases"/>
    <property type="match status" value="2"/>
</dbReference>
<reference evidence="6" key="1">
    <citation type="journal article" date="2019" name="Int. J. Syst. Evol. Microbiol.">
        <title>The Global Catalogue of Microorganisms (GCM) 10K type strain sequencing project: providing services to taxonomists for standard genome sequencing and annotation.</title>
        <authorList>
            <consortium name="The Broad Institute Genomics Platform"/>
            <consortium name="The Broad Institute Genome Sequencing Center for Infectious Disease"/>
            <person name="Wu L."/>
            <person name="Ma J."/>
        </authorList>
    </citation>
    <scope>NUCLEOTIDE SEQUENCE [LARGE SCALE GENOMIC DNA]</scope>
    <source>
        <strain evidence="6">CCUG 59778</strain>
    </source>
</reference>
<gene>
    <name evidence="5" type="ORF">ACFPM7_07385</name>
</gene>
<evidence type="ECO:0000313" key="5">
    <source>
        <dbReference type="EMBL" id="MFC5286870.1"/>
    </source>
</evidence>
<sequence>MRIERIEVQEGFLDGLDLRLHPGLNVIIGARGVGKTSILELVRYALDVPHIDKRRSLQSRLHAEAVLDGGRVTIGLEHEGRSFVISRSQEDTPDIEETARKNLPAMLGQNELEGIGLDAASRLRLFDTFAGIPTDSIARQLASRNNIVEEITQQLRTLIRERDALLQSEMMRAAVLGQLREAIATEDELTATASDEMTEIRMHLASASRGIAEKRARIDRLEEITAVSKSISLDADRFYQQLMFLAEETRSIPDMREASNLDLAIDLYISGRHELGQFVGVTLEVIDRLRTEITSIDDSIRPLRIQYDRYQAGASAAAQRTARLEQQLTEIDTRIAERGVLEERIRSLRTRRAETLREIDEIREKAWRSRVTIGDKMSSRFAPRIRIAMEHYGDRTAYREAIAAALAGSGMKFNQLAGYLADNLTPQELVTAVEDRDSAHLATVGNLTRQRVDRLVTHLALSESLGSILTAPIEDTVDFELLVGRGYRKTETLSTGQRCSVVLPILLADDRQALLLDQPEDHLDNAYLVESTVEILRARKAASQTIVVTHNANIPVLGDADLVVAMASDGRRGYARDTGALTDSPVVRAITDLMEGGAEAFARRARFYGGLQ</sequence>
<feature type="domain" description="Rad50/SbcC-type AAA" evidence="4">
    <location>
        <begin position="15"/>
        <end position="177"/>
    </location>
</feature>
<dbReference type="PANTHER" id="PTHR32182">
    <property type="entry name" value="DNA REPLICATION AND REPAIR PROTEIN RECF"/>
    <property type="match status" value="1"/>
</dbReference>
<evidence type="ECO:0000313" key="6">
    <source>
        <dbReference type="Proteomes" id="UP001596157"/>
    </source>
</evidence>
<organism evidence="5 6">
    <name type="scientific">Actinokineospora guangxiensis</name>
    <dbReference type="NCBI Taxonomy" id="1490288"/>
    <lineage>
        <taxon>Bacteria</taxon>
        <taxon>Bacillati</taxon>
        <taxon>Actinomycetota</taxon>
        <taxon>Actinomycetes</taxon>
        <taxon>Pseudonocardiales</taxon>
        <taxon>Pseudonocardiaceae</taxon>
        <taxon>Actinokineospora</taxon>
    </lineage>
</organism>
<dbReference type="SUPFAM" id="SSF52540">
    <property type="entry name" value="P-loop containing nucleoside triphosphate hydrolases"/>
    <property type="match status" value="1"/>
</dbReference>
<name>A0ABW0EKR9_9PSEU</name>
<keyword evidence="6" id="KW-1185">Reference proteome</keyword>
<proteinExistence type="predicted"/>
<dbReference type="Proteomes" id="UP001596157">
    <property type="component" value="Unassembled WGS sequence"/>
</dbReference>
<dbReference type="Pfam" id="PF13476">
    <property type="entry name" value="AAA_23"/>
    <property type="match status" value="1"/>
</dbReference>
<keyword evidence="3" id="KW-0742">SOS response</keyword>